<dbReference type="EMBL" id="JAULSU010000001">
    <property type="protein sequence ID" value="KAK0633683.1"/>
    <property type="molecule type" value="Genomic_DNA"/>
</dbReference>
<evidence type="ECO:0000259" key="4">
    <source>
        <dbReference type="PROSITE" id="PS50280"/>
    </source>
</evidence>
<feature type="region of interest" description="Disordered" evidence="3">
    <location>
        <begin position="592"/>
        <end position="665"/>
    </location>
</feature>
<feature type="domain" description="SET" evidence="4">
    <location>
        <begin position="964"/>
        <end position="1074"/>
    </location>
</feature>
<feature type="compositionally biased region" description="Pro residues" evidence="3">
    <location>
        <begin position="601"/>
        <end position="615"/>
    </location>
</feature>
<dbReference type="Proteomes" id="UP001175000">
    <property type="component" value="Unassembled WGS sequence"/>
</dbReference>
<organism evidence="6 7">
    <name type="scientific">Immersiella caudata</name>
    <dbReference type="NCBI Taxonomy" id="314043"/>
    <lineage>
        <taxon>Eukaryota</taxon>
        <taxon>Fungi</taxon>
        <taxon>Dikarya</taxon>
        <taxon>Ascomycota</taxon>
        <taxon>Pezizomycotina</taxon>
        <taxon>Sordariomycetes</taxon>
        <taxon>Sordariomycetidae</taxon>
        <taxon>Sordariales</taxon>
        <taxon>Lasiosphaeriaceae</taxon>
        <taxon>Immersiella</taxon>
    </lineage>
</organism>
<evidence type="ECO:0000256" key="3">
    <source>
        <dbReference type="SAM" id="MobiDB-lite"/>
    </source>
</evidence>
<dbReference type="GO" id="GO:0005634">
    <property type="term" value="C:nucleus"/>
    <property type="evidence" value="ECO:0007669"/>
    <property type="project" value="TreeGrafter"/>
</dbReference>
<dbReference type="GO" id="GO:0000785">
    <property type="term" value="C:chromatin"/>
    <property type="evidence" value="ECO:0007669"/>
    <property type="project" value="TreeGrafter"/>
</dbReference>
<name>A0AA40CDR7_9PEZI</name>
<dbReference type="InterPro" id="IPR001214">
    <property type="entry name" value="SET_dom"/>
</dbReference>
<feature type="region of interest" description="Disordered" evidence="3">
    <location>
        <begin position="69"/>
        <end position="128"/>
    </location>
</feature>
<dbReference type="SUPFAM" id="SSF51197">
    <property type="entry name" value="Clavaminate synthase-like"/>
    <property type="match status" value="1"/>
</dbReference>
<dbReference type="Gene3D" id="2.60.120.650">
    <property type="entry name" value="Cupin"/>
    <property type="match status" value="1"/>
</dbReference>
<sequence length="1089" mass="119584">MDALQGKVDSIEGELRQIGDSLRDYLDSGQTPARKVKPPGTKAGRELLQSLLGRLEQLSSQVGGIPKLTSGLTPLPTGPDTPLSYGSPVVQQSQSPSSQLRDTPRDTIPSPSPVVLSRPSHVDSPAEPNGALAATVLSKTPSIAPSNGRPESTSLQKGAPLLSDHASPLFPCTYRDVNVLHEDLFEELSRHPIVRDRGYFKLDVQDLPTLNVEKMARPTKDHATSFRYKTDSRGFIKVDTGARVSFRTPRLPFPRSAKAYWSLEEQKDLWNSTALDPPKGSLPYIIGNPLFEDVELSPGEKLLSRGRTKLEGINTQYVYFNLTGKTITTMHREDAHVRSENLLRSGANKFWCFVKPSSTARMEEQLRRIYPSMRACSQAVRHLSLHIPPFQLDRWGVEYTLDYCVPGQAIVTEPGTYHQVLNLGPNYAIAINVEYRSSPDFPIDYTFCDDNCPDKFAMSPEDFLIYPKELPEAGHADASVPSLPPTPGYASEKFLPYSNPNSPGLSSSPFNQDTLFPTPKQNPGLYRPGGGFSPKTVPPAFQAPRLASPPPDRVAQAAAALASMPNASPATPVLLPPANLVAVPPATSKALPPASSAIQPPTNPAILPPSSPAMLPPTSAASIPSASPAAQAPATISASSPVPQMVESPVPVPKPTKKQRTEPHPAPIPASAAAMPLPTQAFEPMPILTAASAPALSAGLVDGPAARKAAFHRLEQIVKEWRMITLSSTFPEGQLYDFMNHVDQMAYFNTSIYIFLRRLIRMKMAGLVYDVGNSEEEGRAGAIGDITNLLEKLGWDESNRRKLQHYIREGKCWNTICNNDDGMLCIMPLNTDMSDLAMFQEELRRFQSQLNNGFTAALVSIGRQLVAAIWEGRELTEFLWENHNTAELPPTDLLPLLQPYATITTKKSHYNMEEQSNAPRPVNWPAGYPWPSDPAVAKDGERHCNYCKRKKGCLCFKKRMPDVPRVEIDGSKGTGIRSRGEHQSGEMLGELLGDLVAPGSYPNEWTFELRRPDLKNELVADIYPGRCGNWVRKVNHSMDPTAQFTTVKMSGRWRVVLELLRDVQDGEEITAKFGRGYVKGSEHTTASLD</sequence>
<dbReference type="InterPro" id="IPR046341">
    <property type="entry name" value="SET_dom_sf"/>
</dbReference>
<dbReference type="PANTHER" id="PTHR10694:SF33">
    <property type="entry name" value="LYSINE-SPECIFIC DEMETHYLASE 5"/>
    <property type="match status" value="1"/>
</dbReference>
<keyword evidence="1" id="KW-0479">Metal-binding</keyword>
<dbReference type="Pfam" id="PF00856">
    <property type="entry name" value="SET"/>
    <property type="match status" value="1"/>
</dbReference>
<evidence type="ECO:0000256" key="1">
    <source>
        <dbReference type="ARBA" id="ARBA00022723"/>
    </source>
</evidence>
<evidence type="ECO:0000256" key="2">
    <source>
        <dbReference type="ARBA" id="ARBA00023004"/>
    </source>
</evidence>
<feature type="compositionally biased region" description="Polar residues" evidence="3">
    <location>
        <begin position="141"/>
        <end position="156"/>
    </location>
</feature>
<evidence type="ECO:0000313" key="7">
    <source>
        <dbReference type="Proteomes" id="UP001175000"/>
    </source>
</evidence>
<feature type="compositionally biased region" description="Low complexity" evidence="3">
    <location>
        <begin position="616"/>
        <end position="641"/>
    </location>
</feature>
<comment type="caution">
    <text evidence="6">The sequence shown here is derived from an EMBL/GenBank/DDBJ whole genome shotgun (WGS) entry which is preliminary data.</text>
</comment>
<feature type="region of interest" description="Disordered" evidence="3">
    <location>
        <begin position="24"/>
        <end position="43"/>
    </location>
</feature>
<dbReference type="PROSITE" id="PS50280">
    <property type="entry name" value="SET"/>
    <property type="match status" value="1"/>
</dbReference>
<dbReference type="InterPro" id="IPR003347">
    <property type="entry name" value="JmjC_dom"/>
</dbReference>
<accession>A0AA40CDR7</accession>
<dbReference type="SUPFAM" id="SSF82199">
    <property type="entry name" value="SET domain"/>
    <property type="match status" value="1"/>
</dbReference>
<evidence type="ECO:0000259" key="5">
    <source>
        <dbReference type="PROSITE" id="PS51184"/>
    </source>
</evidence>
<keyword evidence="2" id="KW-0408">Iron</keyword>
<dbReference type="GO" id="GO:0006355">
    <property type="term" value="P:regulation of DNA-templated transcription"/>
    <property type="evidence" value="ECO:0007669"/>
    <property type="project" value="TreeGrafter"/>
</dbReference>
<dbReference type="GO" id="GO:0034647">
    <property type="term" value="F:histone H3K4me/H3K4me2/H3K4me3 demethylase activity"/>
    <property type="evidence" value="ECO:0007669"/>
    <property type="project" value="TreeGrafter"/>
</dbReference>
<dbReference type="SMART" id="SM00317">
    <property type="entry name" value="SET"/>
    <property type="match status" value="1"/>
</dbReference>
<feature type="compositionally biased region" description="Low complexity" evidence="3">
    <location>
        <begin position="69"/>
        <end position="99"/>
    </location>
</feature>
<dbReference type="PROSITE" id="PS51184">
    <property type="entry name" value="JMJC"/>
    <property type="match status" value="1"/>
</dbReference>
<feature type="domain" description="JmjC" evidence="5">
    <location>
        <begin position="286"/>
        <end position="452"/>
    </location>
</feature>
<dbReference type="PANTHER" id="PTHR10694">
    <property type="entry name" value="LYSINE-SPECIFIC DEMETHYLASE"/>
    <property type="match status" value="1"/>
</dbReference>
<proteinExistence type="predicted"/>
<protein>
    <submittedName>
        <fullName evidence="6">JmjC domain, hydroxylase-domain-containing protein</fullName>
    </submittedName>
</protein>
<dbReference type="GO" id="GO:0046872">
    <property type="term" value="F:metal ion binding"/>
    <property type="evidence" value="ECO:0007669"/>
    <property type="project" value="UniProtKB-KW"/>
</dbReference>
<dbReference type="SMART" id="SM00558">
    <property type="entry name" value="JmjC"/>
    <property type="match status" value="1"/>
</dbReference>
<evidence type="ECO:0000313" key="6">
    <source>
        <dbReference type="EMBL" id="KAK0633683.1"/>
    </source>
</evidence>
<reference evidence="6" key="1">
    <citation type="submission" date="2023-06" db="EMBL/GenBank/DDBJ databases">
        <title>Genome-scale phylogeny and comparative genomics of the fungal order Sordariales.</title>
        <authorList>
            <consortium name="Lawrence Berkeley National Laboratory"/>
            <person name="Hensen N."/>
            <person name="Bonometti L."/>
            <person name="Westerberg I."/>
            <person name="Brannstrom I.O."/>
            <person name="Guillou S."/>
            <person name="Cros-Aarteil S."/>
            <person name="Calhoun S."/>
            <person name="Haridas S."/>
            <person name="Kuo A."/>
            <person name="Mondo S."/>
            <person name="Pangilinan J."/>
            <person name="Riley R."/>
            <person name="Labutti K."/>
            <person name="Andreopoulos B."/>
            <person name="Lipzen A."/>
            <person name="Chen C."/>
            <person name="Yanf M."/>
            <person name="Daum C."/>
            <person name="Ng V."/>
            <person name="Clum A."/>
            <person name="Steindorff A."/>
            <person name="Ohm R."/>
            <person name="Martin F."/>
            <person name="Silar P."/>
            <person name="Natvig D."/>
            <person name="Lalanne C."/>
            <person name="Gautier V."/>
            <person name="Ament-Velasquez S.L."/>
            <person name="Kruys A."/>
            <person name="Hutchinson M.I."/>
            <person name="Powell A.J."/>
            <person name="Barry K."/>
            <person name="Miller A.N."/>
            <person name="Grigoriev I.V."/>
            <person name="Debuchy R."/>
            <person name="Gladieux P."/>
            <person name="Thoren M.H."/>
            <person name="Johannesson H."/>
        </authorList>
    </citation>
    <scope>NUCLEOTIDE SEQUENCE</scope>
    <source>
        <strain evidence="6">CBS 606.72</strain>
    </source>
</reference>
<feature type="region of interest" description="Disordered" evidence="3">
    <location>
        <begin position="141"/>
        <end position="160"/>
    </location>
</feature>
<gene>
    <name evidence="6" type="ORF">B0T14DRAFT_466819</name>
</gene>
<dbReference type="AlphaFoldDB" id="A0AA40CDR7"/>
<keyword evidence="7" id="KW-1185">Reference proteome</keyword>
<dbReference type="Pfam" id="PF02373">
    <property type="entry name" value="JmjC"/>
    <property type="match status" value="1"/>
</dbReference>
<dbReference type="Gene3D" id="2.170.270.10">
    <property type="entry name" value="SET domain"/>
    <property type="match status" value="1"/>
</dbReference>